<keyword evidence="2" id="KW-1185">Reference proteome</keyword>
<reference evidence="1 2" key="1">
    <citation type="submission" date="2019-10" db="EMBL/GenBank/DDBJ databases">
        <title>Alkalibaculum tamaniensis sp.nov., a new alkaliphilic acetogen, isolated on methoxylated aromatics from a mud volcano.</title>
        <authorList>
            <person name="Khomyakova M.A."/>
            <person name="Merkel A.Y."/>
            <person name="Bonch-Osmolovskaya E.A."/>
            <person name="Slobodkin A.I."/>
        </authorList>
    </citation>
    <scope>NUCLEOTIDE SEQUENCE [LARGE SCALE GENOMIC DNA]</scope>
    <source>
        <strain evidence="1 2">M08DMB</strain>
    </source>
</reference>
<dbReference type="RefSeq" id="WP_152803945.1">
    <property type="nucleotide sequence ID" value="NZ_WHNX01000012.1"/>
</dbReference>
<name>A0A6A7K986_9FIRM</name>
<dbReference type="Gene3D" id="1.10.3210.10">
    <property type="entry name" value="Hypothetical protein af1432"/>
    <property type="match status" value="1"/>
</dbReference>
<dbReference type="EMBL" id="WHNX01000012">
    <property type="protein sequence ID" value="MPW25956.1"/>
    <property type="molecule type" value="Genomic_DNA"/>
</dbReference>
<evidence type="ECO:0000313" key="2">
    <source>
        <dbReference type="Proteomes" id="UP000440004"/>
    </source>
</evidence>
<proteinExistence type="predicted"/>
<sequence>MSLKELALKIAESAHKDQVDKAGKPYINHPLTVASAFEDDLRYSIAILHDVLEDSDITFQDLIDYGFSSEVIEALMALTKNDEGYNTYLEKVKLNSLALDVKLEDLKHNMDLSRIKNPTEKDYERLKKYEYAIEYLKK</sequence>
<dbReference type="AlphaFoldDB" id="A0A6A7K986"/>
<gene>
    <name evidence="1" type="ORF">GC105_09150</name>
</gene>
<dbReference type="SUPFAM" id="SSF109604">
    <property type="entry name" value="HD-domain/PDEase-like"/>
    <property type="match status" value="1"/>
</dbReference>
<accession>A0A6A7K986</accession>
<protein>
    <submittedName>
        <fullName evidence="1">HD domain-containing protein</fullName>
    </submittedName>
</protein>
<dbReference type="Proteomes" id="UP000440004">
    <property type="component" value="Unassembled WGS sequence"/>
</dbReference>
<evidence type="ECO:0000313" key="1">
    <source>
        <dbReference type="EMBL" id="MPW25956.1"/>
    </source>
</evidence>
<comment type="caution">
    <text evidence="1">The sequence shown here is derived from an EMBL/GenBank/DDBJ whole genome shotgun (WGS) entry which is preliminary data.</text>
</comment>
<organism evidence="1 2">
    <name type="scientific">Alkalibaculum sporogenes</name>
    <dbReference type="NCBI Taxonomy" id="2655001"/>
    <lineage>
        <taxon>Bacteria</taxon>
        <taxon>Bacillati</taxon>
        <taxon>Bacillota</taxon>
        <taxon>Clostridia</taxon>
        <taxon>Eubacteriales</taxon>
        <taxon>Eubacteriaceae</taxon>
        <taxon>Alkalibaculum</taxon>
    </lineage>
</organism>